<evidence type="ECO:0000256" key="12">
    <source>
        <dbReference type="ARBA" id="ARBA00070305"/>
    </source>
</evidence>
<dbReference type="SMART" id="SM00382">
    <property type="entry name" value="AAA"/>
    <property type="match status" value="1"/>
</dbReference>
<evidence type="ECO:0000259" key="13">
    <source>
        <dbReference type="PROSITE" id="PS50893"/>
    </source>
</evidence>
<evidence type="ECO:0000313" key="15">
    <source>
        <dbReference type="Proteomes" id="UP000188613"/>
    </source>
</evidence>
<dbReference type="GO" id="GO:0016020">
    <property type="term" value="C:membrane"/>
    <property type="evidence" value="ECO:0007669"/>
    <property type="project" value="InterPro"/>
</dbReference>
<feature type="domain" description="ABC transporter" evidence="13">
    <location>
        <begin position="3"/>
        <end position="237"/>
    </location>
</feature>
<dbReference type="GO" id="GO:0005524">
    <property type="term" value="F:ATP binding"/>
    <property type="evidence" value="ECO:0007669"/>
    <property type="project" value="UniProtKB-KW"/>
</dbReference>
<dbReference type="InterPro" id="IPR003439">
    <property type="entry name" value="ABC_transporter-like_ATP-bd"/>
</dbReference>
<evidence type="ECO:0000256" key="10">
    <source>
        <dbReference type="ARBA" id="ARBA00063934"/>
    </source>
</evidence>
<evidence type="ECO:0000256" key="8">
    <source>
        <dbReference type="ARBA" id="ARBA00023136"/>
    </source>
</evidence>
<evidence type="ECO:0000256" key="2">
    <source>
        <dbReference type="ARBA" id="ARBA00022475"/>
    </source>
</evidence>
<keyword evidence="1" id="KW-0813">Transport</keyword>
<dbReference type="InterPro" id="IPR003593">
    <property type="entry name" value="AAA+_ATPase"/>
</dbReference>
<comment type="subunit">
    <text evidence="10">The complex is composed of two ATP-binding proteins (OpuCA), two transmembrane proteins (OpuCB and OpuCD) and a solute-binding protein (OpuCC).</text>
</comment>
<evidence type="ECO:0000256" key="3">
    <source>
        <dbReference type="ARBA" id="ARBA00022496"/>
    </source>
</evidence>
<dbReference type="Pfam" id="PF00005">
    <property type="entry name" value="ABC_tran"/>
    <property type="match status" value="1"/>
</dbReference>
<dbReference type="GO" id="GO:0016887">
    <property type="term" value="F:ATP hydrolysis activity"/>
    <property type="evidence" value="ECO:0007669"/>
    <property type="project" value="InterPro"/>
</dbReference>
<keyword evidence="4" id="KW-0547">Nucleotide-binding</keyword>
<keyword evidence="6" id="KW-0408">Iron</keyword>
<evidence type="ECO:0000256" key="1">
    <source>
        <dbReference type="ARBA" id="ARBA00022448"/>
    </source>
</evidence>
<protein>
    <recommendedName>
        <fullName evidence="12">Carnitine transport ATP-binding protein OpuCA</fullName>
        <ecNumber evidence="11">7.6.2.9</ecNumber>
    </recommendedName>
</protein>
<dbReference type="InterPro" id="IPR027417">
    <property type="entry name" value="P-loop_NTPase"/>
</dbReference>
<keyword evidence="2" id="KW-1003">Cell membrane</keyword>
<evidence type="ECO:0000256" key="11">
    <source>
        <dbReference type="ARBA" id="ARBA00066388"/>
    </source>
</evidence>
<keyword evidence="5" id="KW-0067">ATP-binding</keyword>
<proteinExistence type="predicted"/>
<evidence type="ECO:0000256" key="9">
    <source>
        <dbReference type="ARBA" id="ARBA00052482"/>
    </source>
</evidence>
<dbReference type="PANTHER" id="PTHR42781:SF4">
    <property type="entry name" value="SPERMIDINE_PUTRESCINE IMPORT ATP-BINDING PROTEIN POTA"/>
    <property type="match status" value="1"/>
</dbReference>
<dbReference type="InterPro" id="IPR017871">
    <property type="entry name" value="ABC_transporter-like_CS"/>
</dbReference>
<dbReference type="OrthoDB" id="9790614at2"/>
<dbReference type="STRING" id="1714355.BTO28_07340"/>
<dbReference type="PROSITE" id="PS00211">
    <property type="entry name" value="ABC_TRANSPORTER_1"/>
    <property type="match status" value="1"/>
</dbReference>
<dbReference type="EC" id="7.6.2.9" evidence="11"/>
<sequence length="240" mass="26967">MYVEIKDLSFSYKKAKEKTIANVSIQIEKGEIISILGKSGSGKSTLLRLIAGLEVSESGSIVINGQTMSDERKFVQPEKRGIGMVFQDYALFPHMTVEANIRFGLRKMKRMKKEERVQEVMALVGLQGFEKRYPYELSGGQQQRVALARAMAPNPSLIMFDEPFSNLDADLQVKIRDELRSILKKEEITSIFVTHDQADARVLADRVIIMEGGRVLETGTPELLSFPVNEKTSLIDLQPT</sequence>
<dbReference type="SUPFAM" id="SSF52540">
    <property type="entry name" value="P-loop containing nucleoside triphosphate hydrolases"/>
    <property type="match status" value="1"/>
</dbReference>
<organism evidence="14 15">
    <name type="scientific">Domibacillus epiphyticus</name>
    <dbReference type="NCBI Taxonomy" id="1714355"/>
    <lineage>
        <taxon>Bacteria</taxon>
        <taxon>Bacillati</taxon>
        <taxon>Bacillota</taxon>
        <taxon>Bacilli</taxon>
        <taxon>Bacillales</taxon>
        <taxon>Bacillaceae</taxon>
        <taxon>Domibacillus</taxon>
    </lineage>
</organism>
<comment type="catalytic activity">
    <reaction evidence="9">
        <text>a quaternary ammonium(out) + ATP + H2O = a quaternary ammonium(in) + ADP + phosphate + H(+)</text>
        <dbReference type="Rhea" id="RHEA:11036"/>
        <dbReference type="ChEBI" id="CHEBI:15377"/>
        <dbReference type="ChEBI" id="CHEBI:15378"/>
        <dbReference type="ChEBI" id="CHEBI:30616"/>
        <dbReference type="ChEBI" id="CHEBI:35267"/>
        <dbReference type="ChEBI" id="CHEBI:43474"/>
        <dbReference type="ChEBI" id="CHEBI:456216"/>
        <dbReference type="EC" id="7.6.2.9"/>
    </reaction>
</comment>
<keyword evidence="15" id="KW-1185">Reference proteome</keyword>
<evidence type="ECO:0000256" key="5">
    <source>
        <dbReference type="ARBA" id="ARBA00022840"/>
    </source>
</evidence>
<dbReference type="CDD" id="cd03259">
    <property type="entry name" value="ABC_Carb_Solutes_like"/>
    <property type="match status" value="1"/>
</dbReference>
<keyword evidence="8" id="KW-0472">Membrane</keyword>
<dbReference type="InterPro" id="IPR050093">
    <property type="entry name" value="ABC_SmlMolc_Importer"/>
</dbReference>
<dbReference type="Proteomes" id="UP000188613">
    <property type="component" value="Unassembled WGS sequence"/>
</dbReference>
<dbReference type="Gene3D" id="3.40.50.300">
    <property type="entry name" value="P-loop containing nucleotide triphosphate hydrolases"/>
    <property type="match status" value="1"/>
</dbReference>
<dbReference type="FunFam" id="3.40.50.300:FF:000425">
    <property type="entry name" value="Probable ABC transporter, ATP-binding subunit"/>
    <property type="match status" value="1"/>
</dbReference>
<evidence type="ECO:0000256" key="7">
    <source>
        <dbReference type="ARBA" id="ARBA00023065"/>
    </source>
</evidence>
<evidence type="ECO:0000256" key="6">
    <source>
        <dbReference type="ARBA" id="ARBA00023004"/>
    </source>
</evidence>
<comment type="caution">
    <text evidence="14">The sequence shown here is derived from an EMBL/GenBank/DDBJ whole genome shotgun (WGS) entry which is preliminary data.</text>
</comment>
<dbReference type="RefSeq" id="WP_076764897.1">
    <property type="nucleotide sequence ID" value="NZ_MSFI01000010.1"/>
</dbReference>
<dbReference type="PANTHER" id="PTHR42781">
    <property type="entry name" value="SPERMIDINE/PUTRESCINE IMPORT ATP-BINDING PROTEIN POTA"/>
    <property type="match status" value="1"/>
</dbReference>
<dbReference type="PROSITE" id="PS50893">
    <property type="entry name" value="ABC_TRANSPORTER_2"/>
    <property type="match status" value="1"/>
</dbReference>
<gene>
    <name evidence="14" type="ORF">BTO28_07340</name>
</gene>
<reference evidence="14 15" key="1">
    <citation type="submission" date="2016-12" db="EMBL/GenBank/DDBJ databases">
        <title>Domibacillus sp. SAB 38T whole genome sequencing.</title>
        <authorList>
            <person name="Verma A."/>
            <person name="Ojha A.K."/>
            <person name="Krishnamurthi S."/>
        </authorList>
    </citation>
    <scope>NUCLEOTIDE SEQUENCE [LARGE SCALE GENOMIC DNA]</scope>
    <source>
        <strain evidence="14 15">SAB 38</strain>
    </source>
</reference>
<evidence type="ECO:0000313" key="14">
    <source>
        <dbReference type="EMBL" id="OMP67328.1"/>
    </source>
</evidence>
<dbReference type="EMBL" id="MSFI01000010">
    <property type="protein sequence ID" value="OMP67328.1"/>
    <property type="molecule type" value="Genomic_DNA"/>
</dbReference>
<dbReference type="GO" id="GO:0015408">
    <property type="term" value="F:ABC-type ferric iron transporter activity"/>
    <property type="evidence" value="ECO:0007669"/>
    <property type="project" value="InterPro"/>
</dbReference>
<keyword evidence="3" id="KW-0410">Iron transport</keyword>
<dbReference type="AlphaFoldDB" id="A0A1V2A8K5"/>
<name>A0A1V2A8K5_9BACI</name>
<dbReference type="InterPro" id="IPR015853">
    <property type="entry name" value="ABC_transpr_FbpC"/>
</dbReference>
<dbReference type="GO" id="GO:0015418">
    <property type="term" value="F:ABC-type quaternary ammonium compound transporting activity"/>
    <property type="evidence" value="ECO:0007669"/>
    <property type="project" value="UniProtKB-EC"/>
</dbReference>
<accession>A0A1V2A8K5</accession>
<evidence type="ECO:0000256" key="4">
    <source>
        <dbReference type="ARBA" id="ARBA00022741"/>
    </source>
</evidence>
<keyword evidence="7" id="KW-0406">Ion transport</keyword>